<evidence type="ECO:0000256" key="10">
    <source>
        <dbReference type="ARBA" id="ARBA00023136"/>
    </source>
</evidence>
<evidence type="ECO:0000256" key="2">
    <source>
        <dbReference type="ARBA" id="ARBA00004370"/>
    </source>
</evidence>
<keyword evidence="14" id="KW-1185">Reference proteome</keyword>
<gene>
    <name evidence="13" type="ORF">Pyn_27115</name>
</gene>
<evidence type="ECO:0000256" key="11">
    <source>
        <dbReference type="RuleBase" id="RU000461"/>
    </source>
</evidence>
<keyword evidence="6" id="KW-1133">Transmembrane helix</keyword>
<dbReference type="PROSITE" id="PS00086">
    <property type="entry name" value="CYTOCHROME_P450"/>
    <property type="match status" value="1"/>
</dbReference>
<evidence type="ECO:0000256" key="1">
    <source>
        <dbReference type="ARBA" id="ARBA00001971"/>
    </source>
</evidence>
<dbReference type="EMBL" id="PJQY01002449">
    <property type="protein sequence ID" value="PQP93560.1"/>
    <property type="molecule type" value="Genomic_DNA"/>
</dbReference>
<accession>A0A314XPJ8</accession>
<dbReference type="Pfam" id="PF00067">
    <property type="entry name" value="p450"/>
    <property type="match status" value="1"/>
</dbReference>
<dbReference type="InterPro" id="IPR001128">
    <property type="entry name" value="Cyt_P450"/>
</dbReference>
<evidence type="ECO:0000256" key="12">
    <source>
        <dbReference type="SAM" id="MobiDB-lite"/>
    </source>
</evidence>
<dbReference type="GO" id="GO:0005506">
    <property type="term" value="F:iron ion binding"/>
    <property type="evidence" value="ECO:0007669"/>
    <property type="project" value="InterPro"/>
</dbReference>
<evidence type="ECO:0000256" key="9">
    <source>
        <dbReference type="ARBA" id="ARBA00023033"/>
    </source>
</evidence>
<keyword evidence="8 11" id="KW-0408">Iron</keyword>
<comment type="similarity">
    <text evidence="11">Belongs to the cytochrome P450 family.</text>
</comment>
<dbReference type="InterPro" id="IPR002401">
    <property type="entry name" value="Cyt_P450_E_grp-I"/>
</dbReference>
<evidence type="ECO:0000256" key="4">
    <source>
        <dbReference type="ARBA" id="ARBA00022692"/>
    </source>
</evidence>
<name>A0A314XPJ8_PRUYE</name>
<dbReference type="Proteomes" id="UP000250321">
    <property type="component" value="Unassembled WGS sequence"/>
</dbReference>
<proteinExistence type="inferred from homology"/>
<comment type="cofactor">
    <cofactor evidence="1">
        <name>heme</name>
        <dbReference type="ChEBI" id="CHEBI:30413"/>
    </cofactor>
</comment>
<evidence type="ECO:0000256" key="3">
    <source>
        <dbReference type="ARBA" id="ARBA00022617"/>
    </source>
</evidence>
<dbReference type="PANTHER" id="PTHR47947:SF26">
    <property type="entry name" value="CYTOCHROME P450"/>
    <property type="match status" value="1"/>
</dbReference>
<evidence type="ECO:0000256" key="5">
    <source>
        <dbReference type="ARBA" id="ARBA00022723"/>
    </source>
</evidence>
<dbReference type="GO" id="GO:0020037">
    <property type="term" value="F:heme binding"/>
    <property type="evidence" value="ECO:0007669"/>
    <property type="project" value="InterPro"/>
</dbReference>
<feature type="region of interest" description="Disordered" evidence="12">
    <location>
        <begin position="276"/>
        <end position="307"/>
    </location>
</feature>
<dbReference type="PANTHER" id="PTHR47947">
    <property type="entry name" value="CYTOCHROME P450 82C3-RELATED"/>
    <property type="match status" value="1"/>
</dbReference>
<dbReference type="Gene3D" id="1.10.630.10">
    <property type="entry name" value="Cytochrome P450"/>
    <property type="match status" value="2"/>
</dbReference>
<evidence type="ECO:0000313" key="14">
    <source>
        <dbReference type="Proteomes" id="UP000250321"/>
    </source>
</evidence>
<comment type="subcellular location">
    <subcellularLocation>
        <location evidence="2">Membrane</location>
    </subcellularLocation>
</comment>
<feature type="compositionally biased region" description="Basic and acidic residues" evidence="12">
    <location>
        <begin position="296"/>
        <end position="307"/>
    </location>
</feature>
<keyword evidence="10" id="KW-0472">Membrane</keyword>
<keyword evidence="7 11" id="KW-0560">Oxidoreductase</keyword>
<dbReference type="InterPro" id="IPR017972">
    <property type="entry name" value="Cyt_P450_CS"/>
</dbReference>
<organism evidence="13 14">
    <name type="scientific">Prunus yedoensis var. nudiflora</name>
    <dbReference type="NCBI Taxonomy" id="2094558"/>
    <lineage>
        <taxon>Eukaryota</taxon>
        <taxon>Viridiplantae</taxon>
        <taxon>Streptophyta</taxon>
        <taxon>Embryophyta</taxon>
        <taxon>Tracheophyta</taxon>
        <taxon>Spermatophyta</taxon>
        <taxon>Magnoliopsida</taxon>
        <taxon>eudicotyledons</taxon>
        <taxon>Gunneridae</taxon>
        <taxon>Pentapetalae</taxon>
        <taxon>rosids</taxon>
        <taxon>fabids</taxon>
        <taxon>Rosales</taxon>
        <taxon>Rosaceae</taxon>
        <taxon>Amygdaloideae</taxon>
        <taxon>Amygdaleae</taxon>
        <taxon>Prunus</taxon>
    </lineage>
</organism>
<evidence type="ECO:0000313" key="13">
    <source>
        <dbReference type="EMBL" id="PQP93560.1"/>
    </source>
</evidence>
<dbReference type="GO" id="GO:0016020">
    <property type="term" value="C:membrane"/>
    <property type="evidence" value="ECO:0007669"/>
    <property type="project" value="UniProtKB-SubCell"/>
</dbReference>
<dbReference type="STRING" id="2094558.A0A314XPJ8"/>
<dbReference type="PRINTS" id="PR00463">
    <property type="entry name" value="EP450I"/>
</dbReference>
<dbReference type="PRINTS" id="PR00385">
    <property type="entry name" value="P450"/>
</dbReference>
<dbReference type="GO" id="GO:0004497">
    <property type="term" value="F:monooxygenase activity"/>
    <property type="evidence" value="ECO:0007669"/>
    <property type="project" value="UniProtKB-KW"/>
</dbReference>
<keyword evidence="3 11" id="KW-0349">Heme</keyword>
<evidence type="ECO:0000256" key="8">
    <source>
        <dbReference type="ARBA" id="ARBA00023004"/>
    </source>
</evidence>
<keyword evidence="5 11" id="KW-0479">Metal-binding</keyword>
<dbReference type="AlphaFoldDB" id="A0A314XPJ8"/>
<protein>
    <submittedName>
        <fullName evidence="13">Cytochrome P450 81D11</fullName>
    </submittedName>
</protein>
<sequence>MKKSCTERKTKIELKSKFTELSFNVMTMMVVGKRLYGENVLDVEEAKNIQKWIDITGIEKKMGLVEERREILSTKCGSNGKEVEKLMIDNLLALQETEPQFYTDEIIKGIILVMLVAGTDTSSTALDWAMALLLNHPETMEKVRAEIETKIGQERLLEEQDLPKLTYLQKDPEVWEDPTRFEPERFEGWNGDGSEGYKLIAFGAGRRGCPGAALANRLIGLALGTWIQSFEWERISEENVDMSEGLGLSMPRAQPLEAMCKPRPIMFSTLKADTSYNINKPRMGNGSDAEPSRGNGESKSKNRDQGWRKACVGRARLAKAELLQNVINEALRLYQPVPFSSAS</sequence>
<evidence type="ECO:0000256" key="6">
    <source>
        <dbReference type="ARBA" id="ARBA00022989"/>
    </source>
</evidence>
<dbReference type="InterPro" id="IPR050651">
    <property type="entry name" value="Plant_Cytochrome_P450_Monoox"/>
</dbReference>
<keyword evidence="9 11" id="KW-0503">Monooxygenase</keyword>
<reference evidence="13 14" key="1">
    <citation type="submission" date="2018-02" db="EMBL/GenBank/DDBJ databases">
        <title>Draft genome of wild Prunus yedoensis var. nudiflora.</title>
        <authorList>
            <person name="Baek S."/>
            <person name="Kim J.-H."/>
            <person name="Choi K."/>
            <person name="Kim G.-B."/>
            <person name="Cho A."/>
            <person name="Jang H."/>
            <person name="Shin C.-H."/>
            <person name="Yu H.-J."/>
            <person name="Mun J.-H."/>
        </authorList>
    </citation>
    <scope>NUCLEOTIDE SEQUENCE [LARGE SCALE GENOMIC DNA]</scope>
    <source>
        <strain evidence="14">cv. Jeju island</strain>
        <tissue evidence="13">Leaf</tissue>
    </source>
</reference>
<dbReference type="GO" id="GO:0016705">
    <property type="term" value="F:oxidoreductase activity, acting on paired donors, with incorporation or reduction of molecular oxygen"/>
    <property type="evidence" value="ECO:0007669"/>
    <property type="project" value="InterPro"/>
</dbReference>
<comment type="caution">
    <text evidence="13">The sequence shown here is derived from an EMBL/GenBank/DDBJ whole genome shotgun (WGS) entry which is preliminary data.</text>
</comment>
<evidence type="ECO:0000256" key="7">
    <source>
        <dbReference type="ARBA" id="ARBA00023002"/>
    </source>
</evidence>
<keyword evidence="4" id="KW-0812">Transmembrane</keyword>
<dbReference type="OrthoDB" id="1301961at2759"/>
<dbReference type="InterPro" id="IPR036396">
    <property type="entry name" value="Cyt_P450_sf"/>
</dbReference>
<dbReference type="SUPFAM" id="SSF48264">
    <property type="entry name" value="Cytochrome P450"/>
    <property type="match status" value="1"/>
</dbReference>